<dbReference type="InterPro" id="IPR018964">
    <property type="entry name" value="Phage_phiJL001_Gp84_C"/>
</dbReference>
<reference evidence="4 5" key="1">
    <citation type="submission" date="2023-03" db="EMBL/GenBank/DDBJ databases">
        <title>Fodinicurvata sp. CAU 1616 isolated from sea sendiment.</title>
        <authorList>
            <person name="Kim W."/>
        </authorList>
    </citation>
    <scope>NUCLEOTIDE SEQUENCE [LARGE SCALE GENOMIC DNA]</scope>
    <source>
        <strain evidence="4 5">CAU 1616</strain>
    </source>
</reference>
<dbReference type="NCBIfam" id="TIGR02218">
    <property type="entry name" value="phg_TIGR02218"/>
    <property type="match status" value="1"/>
</dbReference>
<dbReference type="Proteomes" id="UP001215503">
    <property type="component" value="Unassembled WGS sequence"/>
</dbReference>
<dbReference type="InterPro" id="IPR057122">
    <property type="entry name" value="TIM-barrel_NCTSP"/>
</dbReference>
<dbReference type="InterPro" id="IPR057102">
    <property type="entry name" value="NCTSP_N"/>
</dbReference>
<organism evidence="4 5">
    <name type="scientific">Aquibaculum arenosum</name>
    <dbReference type="NCBI Taxonomy" id="3032591"/>
    <lineage>
        <taxon>Bacteria</taxon>
        <taxon>Pseudomonadati</taxon>
        <taxon>Pseudomonadota</taxon>
        <taxon>Alphaproteobacteria</taxon>
        <taxon>Rhodospirillales</taxon>
        <taxon>Rhodovibrionaceae</taxon>
        <taxon>Aquibaculum</taxon>
    </lineage>
</organism>
<evidence type="ECO:0000259" key="1">
    <source>
        <dbReference type="Pfam" id="PF09356"/>
    </source>
</evidence>
<dbReference type="RefSeq" id="WP_275824101.1">
    <property type="nucleotide sequence ID" value="NZ_JARHUD010000011.1"/>
</dbReference>
<accession>A0ABT5YR02</accession>
<evidence type="ECO:0000313" key="4">
    <source>
        <dbReference type="EMBL" id="MDF2097319.1"/>
    </source>
</evidence>
<feature type="domain" description="Bacteriophage phiJL001 Gp84 C-terminal" evidence="1">
    <location>
        <begin position="800"/>
        <end position="871"/>
    </location>
</feature>
<dbReference type="Pfam" id="PF23844">
    <property type="entry name" value="NCTSP_N"/>
    <property type="match status" value="1"/>
</dbReference>
<dbReference type="Pfam" id="PF23845">
    <property type="entry name" value="TIM-barrel_NCTSP"/>
    <property type="match status" value="1"/>
</dbReference>
<feature type="domain" description="Non-contractile tail sheath TIM barrel" evidence="3">
    <location>
        <begin position="247"/>
        <end position="598"/>
    </location>
</feature>
<dbReference type="EMBL" id="JARHUD010000011">
    <property type="protein sequence ID" value="MDF2097319.1"/>
    <property type="molecule type" value="Genomic_DNA"/>
</dbReference>
<name>A0ABT5YR02_9PROT</name>
<dbReference type="Pfam" id="PF09356">
    <property type="entry name" value="Phage_BR0599"/>
    <property type="match status" value="1"/>
</dbReference>
<keyword evidence="5" id="KW-1185">Reference proteome</keyword>
<dbReference type="Pfam" id="PF09931">
    <property type="entry name" value="Phage_phiJL001_Gp84_N"/>
    <property type="match status" value="1"/>
</dbReference>
<proteinExistence type="predicted"/>
<dbReference type="InterPro" id="IPR011928">
    <property type="entry name" value="Phage_phiJL001_Gp84"/>
</dbReference>
<evidence type="ECO:0000259" key="2">
    <source>
        <dbReference type="Pfam" id="PF23844"/>
    </source>
</evidence>
<evidence type="ECO:0000259" key="3">
    <source>
        <dbReference type="Pfam" id="PF23845"/>
    </source>
</evidence>
<sequence>MPPGSAVEASYGGLVRWTPSNRPGSLARFDARYWNVDFSIDPPIAAAVISDGSSKMTVHAVARQDRDFVGLIWESEDRWSHPLHRYEAQPSYRNVTLRFRWIGSADSKALDGEDGPVITLETYGGPAHYIRLWNHRVLPNPNADDDDPRDQVIEITFDEALLTGFNPPDPSDPDVDPDLVEAARAPLDQIKRLFFSIVPQGYVDDPEHDPEPLASEVDFWVTIEDIACTSAGPGGVTQLKRVTANEPLHSLRMTDGYDNAYHLTPARVVQQAWQLGYRSEWVLYMGISHFHNLTRDGSAWRVDPAAPGLNAPTVAWLQAFCAELEDRGYALWLSVSFEVLATYIPQAWAQRNYADEVALTGWSPPSSLIAPTSAAGLAWLAKVAIHCLDIATDAGLAPRFQIGEPWWWDGSFTDQAPHIYDFGTLQAYNNDTGNFAPTPRLKSVFEPVGPHGPYLDWCREQLGTATQTLLSAVRAEHATVETALLLFTPQVFRPDSAILTRLNFPATAWEYPAFDVLQIEDYDWVFEGRFDLTPKTWEVARDDLGYPLSAINYFAGFVLNERDAYQWRHIERAIREAFDHSPAEVFVWSREQVLRDGWTVGADRPWVETQAPRLTRLATCWRVERRDGAVLGFTTHDRELTFGNLTYVPAVSFQPTEVRARSDLSPGALEALGGFSAEEISEADLRAGLYDGAEVTIWQVDWADPSAERRLLARGTIGEVSADTAEGGFRAELRGMAGQLAQPIGEVYQPLCRADLGDARCGVNLGPLTVATTVTALGGGGPFEAADPRSLELAASVADGAYNYGLLTFTGGANQGLAFEIAESDGGRVHLFERPPHDVALGDAVTIVPGCDKTLATCRERYSNLVNFRGDAVLRPVRRS</sequence>
<feature type="domain" description="Non-contractile tail sheath N-terminal" evidence="2">
    <location>
        <begin position="27"/>
        <end position="231"/>
    </location>
</feature>
<protein>
    <submittedName>
        <fullName evidence="4">DUF2163 domain-containing protein</fullName>
    </submittedName>
</protein>
<evidence type="ECO:0000313" key="5">
    <source>
        <dbReference type="Proteomes" id="UP001215503"/>
    </source>
</evidence>
<gene>
    <name evidence="4" type="ORF">P2G67_15165</name>
</gene>
<comment type="caution">
    <text evidence="4">The sequence shown here is derived from an EMBL/GenBank/DDBJ whole genome shotgun (WGS) entry which is preliminary data.</text>
</comment>